<sequence>MILRRGNVRDYICFDKNVLVSCVTRTGQETCSPTECIMLSDTRPSMRTAVTHYLLLKDHELRKNLTYVCFSIMESLVIVFFSTLLFHSSDAGTFTWLHWDDTVNVVEDGTAKLNWSVSIGAGKTWLSVKITRGLTTVAGPGDVDMI</sequence>
<dbReference type="Proteomes" id="UP000515163">
    <property type="component" value="Unplaced"/>
</dbReference>
<proteinExistence type="predicted"/>
<gene>
    <name evidence="3" type="primary">LOC116286450</name>
</gene>
<keyword evidence="1" id="KW-0472">Membrane</keyword>
<dbReference type="GeneID" id="116286450"/>
<organism evidence="2 3">
    <name type="scientific">Actinia tenebrosa</name>
    <name type="common">Australian red waratah sea anemone</name>
    <dbReference type="NCBI Taxonomy" id="6105"/>
    <lineage>
        <taxon>Eukaryota</taxon>
        <taxon>Metazoa</taxon>
        <taxon>Cnidaria</taxon>
        <taxon>Anthozoa</taxon>
        <taxon>Hexacorallia</taxon>
        <taxon>Actiniaria</taxon>
        <taxon>Actiniidae</taxon>
        <taxon>Actinia</taxon>
    </lineage>
</organism>
<dbReference type="KEGG" id="aten:116286450"/>
<evidence type="ECO:0000313" key="2">
    <source>
        <dbReference type="Proteomes" id="UP000515163"/>
    </source>
</evidence>
<keyword evidence="2" id="KW-1185">Reference proteome</keyword>
<dbReference type="InParanoid" id="A0A6P8H0B1"/>
<name>A0A6P8H0B1_ACTTE</name>
<reference evidence="3" key="1">
    <citation type="submission" date="2025-08" db="UniProtKB">
        <authorList>
            <consortium name="RefSeq"/>
        </authorList>
    </citation>
    <scope>IDENTIFICATION</scope>
</reference>
<accession>A0A6P8H0B1</accession>
<evidence type="ECO:0000256" key="1">
    <source>
        <dbReference type="SAM" id="Phobius"/>
    </source>
</evidence>
<evidence type="ECO:0000313" key="3">
    <source>
        <dbReference type="RefSeq" id="XP_031548826.1"/>
    </source>
</evidence>
<keyword evidence="1" id="KW-0812">Transmembrane</keyword>
<feature type="transmembrane region" description="Helical" evidence="1">
    <location>
        <begin position="65"/>
        <end position="86"/>
    </location>
</feature>
<dbReference type="RefSeq" id="XP_031548826.1">
    <property type="nucleotide sequence ID" value="XM_031692966.1"/>
</dbReference>
<protein>
    <submittedName>
        <fullName evidence="3">Uncharacterized protein LOC116286450</fullName>
    </submittedName>
</protein>
<dbReference type="AlphaFoldDB" id="A0A6P8H0B1"/>
<keyword evidence="1" id="KW-1133">Transmembrane helix</keyword>